<dbReference type="InterPro" id="IPR046825">
    <property type="entry name" value="PDH_C"/>
</dbReference>
<organism evidence="5 6">
    <name type="scientific">Tepidiforma bonchosmolovskayae</name>
    <dbReference type="NCBI Taxonomy" id="2601677"/>
    <lineage>
        <taxon>Bacteria</taxon>
        <taxon>Bacillati</taxon>
        <taxon>Chloroflexota</taxon>
        <taxon>Tepidiformia</taxon>
        <taxon>Tepidiformales</taxon>
        <taxon>Tepidiformaceae</taxon>
        <taxon>Tepidiforma</taxon>
    </lineage>
</organism>
<keyword evidence="6" id="KW-1185">Reference proteome</keyword>
<gene>
    <name evidence="5" type="ORF">Tbon_00710</name>
</gene>
<dbReference type="PROSITE" id="PS51176">
    <property type="entry name" value="PDH_ADH"/>
    <property type="match status" value="1"/>
</dbReference>
<comment type="similarity">
    <text evidence="1">Belongs to the prephenate/arogenate dehydrogenase family.</text>
</comment>
<evidence type="ECO:0000313" key="6">
    <source>
        <dbReference type="Proteomes" id="UP000326331"/>
    </source>
</evidence>
<reference evidence="5 6" key="2">
    <citation type="submission" date="2019-10" db="EMBL/GenBank/DDBJ databases">
        <title>Thermopilla bonchosmolovskayae gen. nov., sp. nov., a moderately thermophilic Chloroflexi bacterium from a Chukotka hot spring (Arctic, Russia), representing a novel classis Thermopillaia, which include previously uncultivated lineage OLB14.</title>
        <authorList>
            <person name="Kochetkova T.V."/>
            <person name="Zayulina K.S."/>
            <person name="Zhigarkov V.S."/>
            <person name="Minaev N.V."/>
            <person name="Novikov A."/>
            <person name="Toshchakov S.V."/>
            <person name="Elcheninov A.G."/>
            <person name="Kublanov I.V."/>
        </authorList>
    </citation>
    <scope>NUCLEOTIDE SEQUENCE [LARGE SCALE GENOMIC DNA]</scope>
    <source>
        <strain evidence="5 6">3753O</strain>
    </source>
</reference>
<feature type="domain" description="Prephenate/arogenate dehydrogenase" evidence="4">
    <location>
        <begin position="4"/>
        <end position="291"/>
    </location>
</feature>
<reference evidence="5 6" key="1">
    <citation type="submission" date="2019-08" db="EMBL/GenBank/DDBJ databases">
        <authorList>
            <person name="Toschakov S.V."/>
        </authorList>
    </citation>
    <scope>NUCLEOTIDE SEQUENCE [LARGE SCALE GENOMIC DNA]</scope>
    <source>
        <strain evidence="5 6">3753O</strain>
    </source>
</reference>
<dbReference type="Proteomes" id="UP000326331">
    <property type="component" value="Chromosome"/>
</dbReference>
<accession>A0ABX6BYV7</accession>
<dbReference type="Pfam" id="PF20463">
    <property type="entry name" value="PDH_C"/>
    <property type="match status" value="1"/>
</dbReference>
<dbReference type="PANTHER" id="PTHR21363:SF0">
    <property type="entry name" value="PREPHENATE DEHYDROGENASE [NADP(+)]"/>
    <property type="match status" value="1"/>
</dbReference>
<sequence>MAENRIAIIGTGLIGASIGLGLAARPNRNYEIVGVDRDRTHARAAKKLGALDREVGSLEEAVERAGMVIIATPVVAARRILEDVGRYLVPGAVVTDVCSTKAEVMRWAAEYLPENVHFVGGHPMAGREKSGPEAASASLFEGATWAVTPSPRADERAVQAVLGLIEALGAIPLYIDPAEHDQYAAAVSHVPLLASVALFRMVRDSQGWEDAALLAGPGFRDVTRLASGDPTMARDIMLTNREAVIHWIGRLQQELSTIRAALEAGPEPIYDLFKSTQLDRDTFIQNPPQRRRPEGIEPPSARDAIGRMFVGGLYDRIKETTERLPTAPRDDADLKRKLGIEDDRL</sequence>
<dbReference type="InterPro" id="IPR036291">
    <property type="entry name" value="NAD(P)-bd_dom_sf"/>
</dbReference>
<dbReference type="InterPro" id="IPR050812">
    <property type="entry name" value="Preph/Arog_dehydrog"/>
</dbReference>
<evidence type="ECO:0000259" key="4">
    <source>
        <dbReference type="PROSITE" id="PS51176"/>
    </source>
</evidence>
<keyword evidence="2" id="KW-0560">Oxidoreductase</keyword>
<dbReference type="RefSeq" id="WP_158065835.1">
    <property type="nucleotide sequence ID" value="NZ_CP042829.1"/>
</dbReference>
<evidence type="ECO:0000256" key="1">
    <source>
        <dbReference type="ARBA" id="ARBA00007964"/>
    </source>
</evidence>
<proteinExistence type="inferred from homology"/>
<dbReference type="InterPro" id="IPR008927">
    <property type="entry name" value="6-PGluconate_DH-like_C_sf"/>
</dbReference>
<evidence type="ECO:0000313" key="5">
    <source>
        <dbReference type="EMBL" id="QFG01890.1"/>
    </source>
</evidence>
<dbReference type="EMBL" id="CP042829">
    <property type="protein sequence ID" value="QFG01890.1"/>
    <property type="molecule type" value="Genomic_DNA"/>
</dbReference>
<dbReference type="Gene3D" id="1.10.3660.10">
    <property type="entry name" value="6-phosphogluconate dehydrogenase C-terminal like domain"/>
    <property type="match status" value="1"/>
</dbReference>
<dbReference type="SUPFAM" id="SSF51735">
    <property type="entry name" value="NAD(P)-binding Rossmann-fold domains"/>
    <property type="match status" value="1"/>
</dbReference>
<dbReference type="SUPFAM" id="SSF48179">
    <property type="entry name" value="6-phosphogluconate dehydrogenase C-terminal domain-like"/>
    <property type="match status" value="1"/>
</dbReference>
<evidence type="ECO:0000256" key="2">
    <source>
        <dbReference type="ARBA" id="ARBA00023002"/>
    </source>
</evidence>
<evidence type="ECO:0000256" key="3">
    <source>
        <dbReference type="SAM" id="MobiDB-lite"/>
    </source>
</evidence>
<dbReference type="PANTHER" id="PTHR21363">
    <property type="entry name" value="PREPHENATE DEHYDROGENASE"/>
    <property type="match status" value="1"/>
</dbReference>
<feature type="region of interest" description="Disordered" evidence="3">
    <location>
        <begin position="320"/>
        <end position="345"/>
    </location>
</feature>
<dbReference type="InterPro" id="IPR003099">
    <property type="entry name" value="Prephen_DH"/>
</dbReference>
<dbReference type="InterPro" id="IPR046826">
    <property type="entry name" value="PDH_N"/>
</dbReference>
<protein>
    <submittedName>
        <fullName evidence="5">Prephenate dehydrogenase/arogenate dehydrogenase family protein</fullName>
    </submittedName>
</protein>
<dbReference type="Pfam" id="PF02153">
    <property type="entry name" value="PDH_N"/>
    <property type="match status" value="1"/>
</dbReference>
<dbReference type="Gene3D" id="3.40.50.720">
    <property type="entry name" value="NAD(P)-binding Rossmann-like Domain"/>
    <property type="match status" value="1"/>
</dbReference>
<name>A0ABX6BYV7_9CHLR</name>